<dbReference type="Pfam" id="PF13443">
    <property type="entry name" value="HTH_26"/>
    <property type="match status" value="1"/>
</dbReference>
<dbReference type="Gene3D" id="1.10.260.40">
    <property type="entry name" value="lambda repressor-like DNA-binding domains"/>
    <property type="match status" value="1"/>
</dbReference>
<sequence length="81" mass="8979">MNFRIKEICREKGIMLKDLASMIGITEVGLSKSLNGNPNISRLEEIATALDVPVTDLFDKPKEGVIRCPHCGKEIKLNPEV</sequence>
<reference evidence="2 3" key="1">
    <citation type="submission" date="2018-08" db="EMBL/GenBank/DDBJ databases">
        <title>A genome reference for cultivated species of the human gut microbiota.</title>
        <authorList>
            <person name="Zou Y."/>
            <person name="Xue W."/>
            <person name="Luo G."/>
        </authorList>
    </citation>
    <scope>NUCLEOTIDE SEQUENCE [LARGE SCALE GENOMIC DNA]</scope>
    <source>
        <strain evidence="2 3">TF10-3AC</strain>
    </source>
</reference>
<dbReference type="InterPro" id="IPR010982">
    <property type="entry name" value="Lambda_DNA-bd_dom_sf"/>
</dbReference>
<proteinExistence type="predicted"/>
<keyword evidence="3" id="KW-1185">Reference proteome</keyword>
<dbReference type="RefSeq" id="WP_117671916.1">
    <property type="nucleotide sequence ID" value="NZ_CABOGR010000010.1"/>
</dbReference>
<dbReference type="InterPro" id="IPR001387">
    <property type="entry name" value="Cro/C1-type_HTH"/>
</dbReference>
<dbReference type="Proteomes" id="UP000260862">
    <property type="component" value="Unassembled WGS sequence"/>
</dbReference>
<dbReference type="SMART" id="SM00530">
    <property type="entry name" value="HTH_XRE"/>
    <property type="match status" value="1"/>
</dbReference>
<gene>
    <name evidence="2" type="ORF">DXD04_06525</name>
</gene>
<evidence type="ECO:0000313" key="2">
    <source>
        <dbReference type="EMBL" id="RGK56436.1"/>
    </source>
</evidence>
<evidence type="ECO:0000259" key="1">
    <source>
        <dbReference type="PROSITE" id="PS50943"/>
    </source>
</evidence>
<dbReference type="SUPFAM" id="SSF47413">
    <property type="entry name" value="lambda repressor-like DNA-binding domains"/>
    <property type="match status" value="1"/>
</dbReference>
<evidence type="ECO:0000313" key="3">
    <source>
        <dbReference type="Proteomes" id="UP000260862"/>
    </source>
</evidence>
<accession>A0A3E4N498</accession>
<dbReference type="GO" id="GO:0003677">
    <property type="term" value="F:DNA binding"/>
    <property type="evidence" value="ECO:0007669"/>
    <property type="project" value="InterPro"/>
</dbReference>
<dbReference type="AlphaFoldDB" id="A0A3E4N498"/>
<dbReference type="CDD" id="cd00093">
    <property type="entry name" value="HTH_XRE"/>
    <property type="match status" value="1"/>
</dbReference>
<dbReference type="EMBL" id="QSQT01000010">
    <property type="protein sequence ID" value="RGK56436.1"/>
    <property type="molecule type" value="Genomic_DNA"/>
</dbReference>
<organism evidence="2 3">
    <name type="scientific">Phocaeicola plebeius</name>
    <dbReference type="NCBI Taxonomy" id="310297"/>
    <lineage>
        <taxon>Bacteria</taxon>
        <taxon>Pseudomonadati</taxon>
        <taxon>Bacteroidota</taxon>
        <taxon>Bacteroidia</taxon>
        <taxon>Bacteroidales</taxon>
        <taxon>Bacteroidaceae</taxon>
        <taxon>Phocaeicola</taxon>
    </lineage>
</organism>
<name>A0A3E4N498_9BACT</name>
<feature type="domain" description="HTH cro/C1-type" evidence="1">
    <location>
        <begin position="5"/>
        <end position="57"/>
    </location>
</feature>
<comment type="caution">
    <text evidence="2">The sequence shown here is derived from an EMBL/GenBank/DDBJ whole genome shotgun (WGS) entry which is preliminary data.</text>
</comment>
<protein>
    <submittedName>
        <fullName evidence="2">XRE family transcriptional regulator</fullName>
    </submittedName>
</protein>
<dbReference type="PROSITE" id="PS50943">
    <property type="entry name" value="HTH_CROC1"/>
    <property type="match status" value="1"/>
</dbReference>